<reference evidence="2 3" key="1">
    <citation type="submission" date="2019-05" db="EMBL/GenBank/DDBJ databases">
        <title>Another draft genome of Portunus trituberculatus and its Hox gene families provides insights of decapod evolution.</title>
        <authorList>
            <person name="Jeong J.-H."/>
            <person name="Song I."/>
            <person name="Kim S."/>
            <person name="Choi T."/>
            <person name="Kim D."/>
            <person name="Ryu S."/>
            <person name="Kim W."/>
        </authorList>
    </citation>
    <scope>NUCLEOTIDE SEQUENCE [LARGE SCALE GENOMIC DNA]</scope>
    <source>
        <tissue evidence="2">Muscle</tissue>
    </source>
</reference>
<feature type="region of interest" description="Disordered" evidence="1">
    <location>
        <begin position="14"/>
        <end position="34"/>
    </location>
</feature>
<organism evidence="2 3">
    <name type="scientific">Portunus trituberculatus</name>
    <name type="common">Swimming crab</name>
    <name type="synonym">Neptunus trituberculatus</name>
    <dbReference type="NCBI Taxonomy" id="210409"/>
    <lineage>
        <taxon>Eukaryota</taxon>
        <taxon>Metazoa</taxon>
        <taxon>Ecdysozoa</taxon>
        <taxon>Arthropoda</taxon>
        <taxon>Crustacea</taxon>
        <taxon>Multicrustacea</taxon>
        <taxon>Malacostraca</taxon>
        <taxon>Eumalacostraca</taxon>
        <taxon>Eucarida</taxon>
        <taxon>Decapoda</taxon>
        <taxon>Pleocyemata</taxon>
        <taxon>Brachyura</taxon>
        <taxon>Eubrachyura</taxon>
        <taxon>Portunoidea</taxon>
        <taxon>Portunidae</taxon>
        <taxon>Portuninae</taxon>
        <taxon>Portunus</taxon>
    </lineage>
</organism>
<sequence length="34" mass="4040">MKSWWWCCTGRSSVTVPSASPWRAAQTMKQRRLR</sequence>
<comment type="caution">
    <text evidence="2">The sequence shown here is derived from an EMBL/GenBank/DDBJ whole genome shotgun (WGS) entry which is preliminary data.</text>
</comment>
<keyword evidence="3" id="KW-1185">Reference proteome</keyword>
<proteinExistence type="predicted"/>
<accession>A0A5B7IQ59</accession>
<evidence type="ECO:0000256" key="1">
    <source>
        <dbReference type="SAM" id="MobiDB-lite"/>
    </source>
</evidence>
<dbReference type="AlphaFoldDB" id="A0A5B7IQ59"/>
<name>A0A5B7IQ59_PORTR</name>
<dbReference type="Proteomes" id="UP000324222">
    <property type="component" value="Unassembled WGS sequence"/>
</dbReference>
<gene>
    <name evidence="2" type="ORF">E2C01_081586</name>
</gene>
<protein>
    <submittedName>
        <fullName evidence="2">Uncharacterized protein</fullName>
    </submittedName>
</protein>
<evidence type="ECO:0000313" key="2">
    <source>
        <dbReference type="EMBL" id="MPC86750.1"/>
    </source>
</evidence>
<dbReference type="EMBL" id="VSRR010072398">
    <property type="protein sequence ID" value="MPC86750.1"/>
    <property type="molecule type" value="Genomic_DNA"/>
</dbReference>
<evidence type="ECO:0000313" key="3">
    <source>
        <dbReference type="Proteomes" id="UP000324222"/>
    </source>
</evidence>